<evidence type="ECO:0000256" key="4">
    <source>
        <dbReference type="ARBA" id="ARBA00023065"/>
    </source>
</evidence>
<evidence type="ECO:0000313" key="7">
    <source>
        <dbReference type="Proteomes" id="UP000574067"/>
    </source>
</evidence>
<keyword evidence="3" id="KW-0106">Calcium</keyword>
<name>A0A848FA15_9BURK</name>
<dbReference type="GO" id="GO:0007154">
    <property type="term" value="P:cell communication"/>
    <property type="evidence" value="ECO:0007669"/>
    <property type="project" value="InterPro"/>
</dbReference>
<evidence type="ECO:0000259" key="5">
    <source>
        <dbReference type="SMART" id="SM00237"/>
    </source>
</evidence>
<dbReference type="InterPro" id="IPR051171">
    <property type="entry name" value="CaCA"/>
</dbReference>
<proteinExistence type="predicted"/>
<dbReference type="Proteomes" id="UP000574067">
    <property type="component" value="Unassembled WGS sequence"/>
</dbReference>
<dbReference type="Gene3D" id="2.60.40.2030">
    <property type="match status" value="9"/>
</dbReference>
<dbReference type="SMART" id="SM00237">
    <property type="entry name" value="Calx_beta"/>
    <property type="match status" value="9"/>
</dbReference>
<keyword evidence="4" id="KW-0406">Ion transport</keyword>
<feature type="domain" description="Calx-beta" evidence="5">
    <location>
        <begin position="100"/>
        <end position="212"/>
    </location>
</feature>
<dbReference type="SUPFAM" id="SSF141072">
    <property type="entry name" value="CalX-like"/>
    <property type="match status" value="9"/>
</dbReference>
<gene>
    <name evidence="6" type="ORF">HHL10_14415</name>
</gene>
<evidence type="ECO:0000256" key="1">
    <source>
        <dbReference type="ARBA" id="ARBA00022729"/>
    </source>
</evidence>
<accession>A0A848FA15</accession>
<dbReference type="InterPro" id="IPR018511">
    <property type="entry name" value="Hemolysin-typ_Ca-bd_CS"/>
</dbReference>
<keyword evidence="7" id="KW-1185">Reference proteome</keyword>
<dbReference type="InterPro" id="IPR011049">
    <property type="entry name" value="Serralysin-like_metalloprot_C"/>
</dbReference>
<keyword evidence="1" id="KW-0732">Signal</keyword>
<dbReference type="Pfam" id="PF00353">
    <property type="entry name" value="HemolysinCabind"/>
    <property type="match status" value="2"/>
</dbReference>
<dbReference type="PANTHER" id="PTHR11878">
    <property type="entry name" value="SODIUM/CALCIUM EXCHANGER"/>
    <property type="match status" value="1"/>
</dbReference>
<dbReference type="PROSITE" id="PS00330">
    <property type="entry name" value="HEMOLYSIN_CALCIUM"/>
    <property type="match status" value="1"/>
</dbReference>
<feature type="domain" description="Calx-beta" evidence="5">
    <location>
        <begin position="3"/>
        <end position="88"/>
    </location>
</feature>
<evidence type="ECO:0000256" key="3">
    <source>
        <dbReference type="ARBA" id="ARBA00022837"/>
    </source>
</evidence>
<feature type="domain" description="Calx-beta" evidence="5">
    <location>
        <begin position="598"/>
        <end position="694"/>
    </location>
</feature>
<dbReference type="InterPro" id="IPR003644">
    <property type="entry name" value="Calx_beta"/>
</dbReference>
<dbReference type="EMBL" id="JABBFW010000008">
    <property type="protein sequence ID" value="NML16172.1"/>
    <property type="molecule type" value="Genomic_DNA"/>
</dbReference>
<reference evidence="6 7" key="1">
    <citation type="submission" date="2020-04" db="EMBL/GenBank/DDBJ databases">
        <title>Azohydromonas sp. isolated from soil.</title>
        <authorList>
            <person name="Dahal R.H."/>
        </authorList>
    </citation>
    <scope>NUCLEOTIDE SEQUENCE [LARGE SCALE GENOMIC DNA]</scope>
    <source>
        <strain evidence="6 7">G-1-1-14</strain>
    </source>
</reference>
<dbReference type="GO" id="GO:0030001">
    <property type="term" value="P:metal ion transport"/>
    <property type="evidence" value="ECO:0007669"/>
    <property type="project" value="TreeGrafter"/>
</dbReference>
<dbReference type="InterPro" id="IPR001343">
    <property type="entry name" value="Hemolysn_Ca-bd"/>
</dbReference>
<dbReference type="Pfam" id="PF03160">
    <property type="entry name" value="Calx-beta"/>
    <property type="match status" value="9"/>
</dbReference>
<dbReference type="InterPro" id="IPR038081">
    <property type="entry name" value="CalX-like_sf"/>
</dbReference>
<keyword evidence="4" id="KW-0813">Transport</keyword>
<dbReference type="SUPFAM" id="SSF51120">
    <property type="entry name" value="beta-Roll"/>
    <property type="match status" value="1"/>
</dbReference>
<dbReference type="PRINTS" id="PR00313">
    <property type="entry name" value="CABNDNGRPT"/>
</dbReference>
<feature type="domain" description="Calx-beta" evidence="5">
    <location>
        <begin position="840"/>
        <end position="935"/>
    </location>
</feature>
<comment type="caution">
    <text evidence="6">The sequence shown here is derived from an EMBL/GenBank/DDBJ whole genome shotgun (WGS) entry which is preliminary data.</text>
</comment>
<organism evidence="6 7">
    <name type="scientific">Azohydromonas caseinilytica</name>
    <dbReference type="NCBI Taxonomy" id="2728836"/>
    <lineage>
        <taxon>Bacteria</taxon>
        <taxon>Pseudomonadati</taxon>
        <taxon>Pseudomonadota</taxon>
        <taxon>Betaproteobacteria</taxon>
        <taxon>Burkholderiales</taxon>
        <taxon>Sphaerotilaceae</taxon>
        <taxon>Azohydromonas</taxon>
    </lineage>
</organism>
<dbReference type="GO" id="GO:0016020">
    <property type="term" value="C:membrane"/>
    <property type="evidence" value="ECO:0007669"/>
    <property type="project" value="InterPro"/>
</dbReference>
<feature type="domain" description="Calx-beta" evidence="5">
    <location>
        <begin position="954"/>
        <end position="1052"/>
    </location>
</feature>
<dbReference type="PANTHER" id="PTHR11878:SF65">
    <property type="entry name" value="NA_CA-EXCHANGE PROTEIN, ISOFORM G"/>
    <property type="match status" value="1"/>
</dbReference>
<feature type="domain" description="Calx-beta" evidence="5">
    <location>
        <begin position="713"/>
        <end position="811"/>
    </location>
</feature>
<dbReference type="RefSeq" id="WP_169161062.1">
    <property type="nucleotide sequence ID" value="NZ_JABBFW010000008.1"/>
</dbReference>
<protein>
    <recommendedName>
        <fullName evidence="5">Calx-beta domain-containing protein</fullName>
    </recommendedName>
</protein>
<evidence type="ECO:0000256" key="2">
    <source>
        <dbReference type="ARBA" id="ARBA00022737"/>
    </source>
</evidence>
<sequence>MAAYLRVRHLIVDEASSTASFTVELTGQPVGAVSVAYRVAGASAGYGDISEITGSLSFAPGVTTQTVRVSLLDGTVAESMESFFVRLSSPVNAYIGNEVAWATIVDNDTRVLDTNGNGGIDSAERANLSVRDVVVDERNGTVTFDLVLDKATTSAFSVAYATTNGSATAAADFTALSGNIGFAAGQTVQHVVVRLTDDALAENNEFFGLQLGALGGTGAGQVQVADGLGTAFIGRNDQSALGRPTLLCNNVVVSEDQGYAEFTIQLSAPGQGHVSVQYRIAGASAGYGDLNEITGTLSFAPGVTTQTVRVGLVDDNVAEGLESFSIRLSSSLNASIANEVSWATIVDNDTRAGDTNRNGRIDPSERANLSVRDVVVDERDGTVTFDLVLDKATTDAFSVAYATTGGSAIAGADFSAAAGSIGFAAGQTVQHVVVSLTDDTLLENSEFFGLQLGALTGGGAGQVQVADALGTALIGRSDQTALSRPMLSCSDVVLSENQGYAEFTVQLSAPCTGEVTLQYSAVGSSAGYGDLSEITGTLRFVPGTTTQTVRVDLLDGNTAEGQESFYVRLVSAINASVDNDVVWATIVDNDTRVGDTNSNGRIDPSERANLSVRDVVVDERDGTVSFDLVLDKATTDAFSVAYATTGGSAIAGADFSAAAGSIGFAAGQTVQHVVVNLVDDTLAENNEFFGLQLGALTGGGAGQVQLADALGTALIGRSDQAALSRVALSCSDIMVSEADGYAEFTVQLSAPCTGEVTVQYRAAGASAGYGDLNEITGMLRFAPGITTQTVRVALLDGNAAESLESFFVRLSSPVNAYIGNEVSWATIVDNDTRVGDTNSNGLIDPSERANFSVRDVVVDERDGTVTFDLVLDKATTDAFSVAYATTNGSATAGADFSAAAGSIGFAAGQTVQHVVVNLADDALIEGNEFFNLQLGALTGGAAGQVQLADAVGTALIGLSDQLALSRPTLSCGNVVVSEAQGYAEFTVQLNAPAQGEVTLQYSAVGSSAGYGDLNEVTGMLRFAPGTTTQTVRVDLLDNAAPEGLESFFVRLSSPVNAVLGNDTAWATIVDNDSGFTPMAYGMGNDIYVVTSSSQLVVERAGDGIDLVQSAISYSLADTDGVGDFGGNVENVQLTGVAAINGTGNALNNVIGGNAANNVLNGGAGIDTVSYAAATAAVTVRLDVATAQATGGAGIDTLLGFENLVGSNFNDTLLGNAGNNVLNGGAGNDMLAGGLGTDLLTGGAGADVFRFDTIADSAPGATRDTIADFTLGDRIDLRNVDANVSLLGDQAFSYIGAAAFATNATGQLRLVGNVLQGSTDADVAAEFEIVLTGRTTMALSDFLL</sequence>
<keyword evidence="2" id="KW-0677">Repeat</keyword>
<dbReference type="Gene3D" id="2.150.10.10">
    <property type="entry name" value="Serralysin-like metalloprotease, C-terminal"/>
    <property type="match status" value="1"/>
</dbReference>
<dbReference type="GO" id="GO:0005509">
    <property type="term" value="F:calcium ion binding"/>
    <property type="evidence" value="ECO:0007669"/>
    <property type="project" value="InterPro"/>
</dbReference>
<feature type="domain" description="Calx-beta" evidence="5">
    <location>
        <begin position="231"/>
        <end position="329"/>
    </location>
</feature>
<feature type="domain" description="Calx-beta" evidence="5">
    <location>
        <begin position="357"/>
        <end position="453"/>
    </location>
</feature>
<evidence type="ECO:0000313" key="6">
    <source>
        <dbReference type="EMBL" id="NML16172.1"/>
    </source>
</evidence>
<feature type="domain" description="Calx-beta" evidence="5">
    <location>
        <begin position="472"/>
        <end position="570"/>
    </location>
</feature>